<dbReference type="AlphaFoldDB" id="A0A1J4Q826"/>
<accession>A0A1J4Q826</accession>
<dbReference type="InterPro" id="IPR011009">
    <property type="entry name" value="Kinase-like_dom_sf"/>
</dbReference>
<evidence type="ECO:0000256" key="11">
    <source>
        <dbReference type="SAM" id="MobiDB-lite"/>
    </source>
</evidence>
<keyword evidence="7 10" id="KW-0067">ATP-binding</keyword>
<proteinExistence type="predicted"/>
<evidence type="ECO:0000256" key="5">
    <source>
        <dbReference type="ARBA" id="ARBA00022741"/>
    </source>
</evidence>
<keyword evidence="15" id="KW-1185">Reference proteome</keyword>
<feature type="binding site" evidence="10">
    <location>
        <position position="49"/>
    </location>
    <ligand>
        <name>ATP</name>
        <dbReference type="ChEBI" id="CHEBI:30616"/>
    </ligand>
</feature>
<dbReference type="PROSITE" id="PS00108">
    <property type="entry name" value="PROTEIN_KINASE_ST"/>
    <property type="match status" value="1"/>
</dbReference>
<sequence length="543" mass="56954">MSQDGTHGRYAGQALAGGRYQLRDLLGEGGMASVHLAYDSVLDRQVAIKTLHTELGREQAFRERFRREAQAVAKLTHTNIVSVFDTGEDDLGGLATPYIVMEYVEGRPLGSVLEEDIRRCGAMPADQALKVTADVLAALDISHEMGLVHRDIKPGNVMVTKRGVVKVMDFGIARAMQSGVTSMTQTGMVVGTPQYLSPEQALGRGVDARSDLYSVGIMLFQLVTGRLPFDADSPLAIAYAHVQEEPVAPSSVNRSLPPAVDALVARALRKNPNERFPTADAMREECLRVAASLQGAAPSIVPGAGPQQSGSGVGSAVFPPVDQSLRTPPGPVQTPYQPGPYGPGIPAPATPAPSYGYPQQSGYQTPPVGYGPGTPPPYAQAPQTAPQGPGPNGGKSGKAVIIGAVGVSLVAVVGLVVALTMNSGGGGGTGGHGRASSSSSPTHQAGYRGPDTTRVIDKTKCTEPDESYDDPDKIRLPDFRYKDINSVKSCFQAAGWTLHVKKVDDNTWGDGTVLDQFPSEGTDVNAKDPGTIELSVSTGNPPQ</sequence>
<evidence type="ECO:0000256" key="1">
    <source>
        <dbReference type="ARBA" id="ARBA00012513"/>
    </source>
</evidence>
<dbReference type="Proteomes" id="UP000034838">
    <property type="component" value="Unassembled WGS sequence"/>
</dbReference>
<evidence type="ECO:0000256" key="9">
    <source>
        <dbReference type="ARBA" id="ARBA00048679"/>
    </source>
</evidence>
<dbReference type="InterPro" id="IPR005543">
    <property type="entry name" value="PASTA_dom"/>
</dbReference>
<dbReference type="EC" id="2.7.11.1" evidence="1"/>
<evidence type="ECO:0000313" key="14">
    <source>
        <dbReference type="EMBL" id="OIK28644.1"/>
    </source>
</evidence>
<feature type="domain" description="Protein kinase" evidence="12">
    <location>
        <begin position="20"/>
        <end position="287"/>
    </location>
</feature>
<feature type="region of interest" description="Disordered" evidence="11">
    <location>
        <begin position="519"/>
        <end position="543"/>
    </location>
</feature>
<comment type="caution">
    <text evidence="14">The sequence shown here is derived from an EMBL/GenBank/DDBJ whole genome shotgun (WGS) entry which is preliminary data.</text>
</comment>
<dbReference type="OrthoDB" id="9762169at2"/>
<keyword evidence="6 14" id="KW-0418">Kinase</keyword>
<keyword evidence="3" id="KW-0808">Transferase</keyword>
<evidence type="ECO:0000256" key="4">
    <source>
        <dbReference type="ARBA" id="ARBA00022737"/>
    </source>
</evidence>
<dbReference type="PANTHER" id="PTHR43289">
    <property type="entry name" value="MITOGEN-ACTIVATED PROTEIN KINASE KINASE KINASE 20-RELATED"/>
    <property type="match status" value="1"/>
</dbReference>
<dbReference type="Pfam" id="PF03793">
    <property type="entry name" value="PASTA"/>
    <property type="match status" value="1"/>
</dbReference>
<feature type="region of interest" description="Disordered" evidence="11">
    <location>
        <begin position="299"/>
        <end position="395"/>
    </location>
</feature>
<dbReference type="CDD" id="cd14014">
    <property type="entry name" value="STKc_PknB_like"/>
    <property type="match status" value="1"/>
</dbReference>
<name>A0A1J4Q826_9ACTN</name>
<dbReference type="GO" id="GO:0004674">
    <property type="term" value="F:protein serine/threonine kinase activity"/>
    <property type="evidence" value="ECO:0007669"/>
    <property type="project" value="UniProtKB-KW"/>
</dbReference>
<dbReference type="InterPro" id="IPR008271">
    <property type="entry name" value="Ser/Thr_kinase_AS"/>
</dbReference>
<evidence type="ECO:0000256" key="8">
    <source>
        <dbReference type="ARBA" id="ARBA00047899"/>
    </source>
</evidence>
<dbReference type="SMART" id="SM00740">
    <property type="entry name" value="PASTA"/>
    <property type="match status" value="1"/>
</dbReference>
<comment type="catalytic activity">
    <reaction evidence="8">
        <text>L-threonyl-[protein] + ATP = O-phospho-L-threonyl-[protein] + ADP + H(+)</text>
        <dbReference type="Rhea" id="RHEA:46608"/>
        <dbReference type="Rhea" id="RHEA-COMP:11060"/>
        <dbReference type="Rhea" id="RHEA-COMP:11605"/>
        <dbReference type="ChEBI" id="CHEBI:15378"/>
        <dbReference type="ChEBI" id="CHEBI:30013"/>
        <dbReference type="ChEBI" id="CHEBI:30616"/>
        <dbReference type="ChEBI" id="CHEBI:61977"/>
        <dbReference type="ChEBI" id="CHEBI:456216"/>
        <dbReference type="EC" id="2.7.11.1"/>
    </reaction>
</comment>
<dbReference type="GO" id="GO:0045717">
    <property type="term" value="P:negative regulation of fatty acid biosynthetic process"/>
    <property type="evidence" value="ECO:0007669"/>
    <property type="project" value="UniProtKB-ARBA"/>
</dbReference>
<evidence type="ECO:0000256" key="2">
    <source>
        <dbReference type="ARBA" id="ARBA00022527"/>
    </source>
</evidence>
<dbReference type="RefSeq" id="WP_046418328.1">
    <property type="nucleotide sequence ID" value="NZ_LBDA02000009.1"/>
</dbReference>
<comment type="catalytic activity">
    <reaction evidence="9">
        <text>L-seryl-[protein] + ATP = O-phospho-L-seryl-[protein] + ADP + H(+)</text>
        <dbReference type="Rhea" id="RHEA:17989"/>
        <dbReference type="Rhea" id="RHEA-COMP:9863"/>
        <dbReference type="Rhea" id="RHEA-COMP:11604"/>
        <dbReference type="ChEBI" id="CHEBI:15378"/>
        <dbReference type="ChEBI" id="CHEBI:29999"/>
        <dbReference type="ChEBI" id="CHEBI:30616"/>
        <dbReference type="ChEBI" id="CHEBI:83421"/>
        <dbReference type="ChEBI" id="CHEBI:456216"/>
        <dbReference type="EC" id="2.7.11.1"/>
    </reaction>
</comment>
<dbReference type="EMBL" id="LBDA02000009">
    <property type="protein sequence ID" value="OIK28644.1"/>
    <property type="molecule type" value="Genomic_DNA"/>
</dbReference>
<dbReference type="CDD" id="cd06577">
    <property type="entry name" value="PASTA_pknB"/>
    <property type="match status" value="1"/>
</dbReference>
<dbReference type="PANTHER" id="PTHR43289:SF6">
    <property type="entry name" value="SERINE_THREONINE-PROTEIN KINASE NEKL-3"/>
    <property type="match status" value="1"/>
</dbReference>
<evidence type="ECO:0000256" key="6">
    <source>
        <dbReference type="ARBA" id="ARBA00022777"/>
    </source>
</evidence>
<organism evidence="14 15">
    <name type="scientific">Streptomyces malaysiense</name>
    <dbReference type="NCBI Taxonomy" id="1428626"/>
    <lineage>
        <taxon>Bacteria</taxon>
        <taxon>Bacillati</taxon>
        <taxon>Actinomycetota</taxon>
        <taxon>Actinomycetes</taxon>
        <taxon>Kitasatosporales</taxon>
        <taxon>Streptomycetaceae</taxon>
        <taxon>Streptomyces</taxon>
    </lineage>
</organism>
<dbReference type="Gene3D" id="1.10.510.10">
    <property type="entry name" value="Transferase(Phosphotransferase) domain 1"/>
    <property type="match status" value="1"/>
</dbReference>
<dbReference type="Gene3D" id="3.30.200.20">
    <property type="entry name" value="Phosphorylase Kinase, domain 1"/>
    <property type="match status" value="1"/>
</dbReference>
<protein>
    <recommendedName>
        <fullName evidence="1">non-specific serine/threonine protein kinase</fullName>
        <ecNumber evidence="1">2.7.11.1</ecNumber>
    </recommendedName>
</protein>
<dbReference type="InterPro" id="IPR017441">
    <property type="entry name" value="Protein_kinase_ATP_BS"/>
</dbReference>
<dbReference type="GO" id="GO:0005524">
    <property type="term" value="F:ATP binding"/>
    <property type="evidence" value="ECO:0007669"/>
    <property type="project" value="UniProtKB-UniRule"/>
</dbReference>
<dbReference type="SUPFAM" id="SSF56112">
    <property type="entry name" value="Protein kinase-like (PK-like)"/>
    <property type="match status" value="1"/>
</dbReference>
<evidence type="ECO:0000259" key="12">
    <source>
        <dbReference type="PROSITE" id="PS50011"/>
    </source>
</evidence>
<dbReference type="PROSITE" id="PS00107">
    <property type="entry name" value="PROTEIN_KINASE_ATP"/>
    <property type="match status" value="1"/>
</dbReference>
<feature type="domain" description="PASTA" evidence="13">
    <location>
        <begin position="470"/>
        <end position="538"/>
    </location>
</feature>
<dbReference type="SMART" id="SM00220">
    <property type="entry name" value="S_TKc"/>
    <property type="match status" value="1"/>
</dbReference>
<feature type="compositionally biased region" description="Polar residues" evidence="11">
    <location>
        <begin position="534"/>
        <end position="543"/>
    </location>
</feature>
<dbReference type="PROSITE" id="PS51178">
    <property type="entry name" value="PASTA"/>
    <property type="match status" value="1"/>
</dbReference>
<feature type="compositionally biased region" description="Pro residues" evidence="11">
    <location>
        <begin position="328"/>
        <end position="351"/>
    </location>
</feature>
<evidence type="ECO:0000256" key="7">
    <source>
        <dbReference type="ARBA" id="ARBA00022840"/>
    </source>
</evidence>
<dbReference type="FunFam" id="3.30.200.20:FF:000035">
    <property type="entry name" value="Serine/threonine protein kinase Stk1"/>
    <property type="match status" value="1"/>
</dbReference>
<reference evidence="14" key="1">
    <citation type="submission" date="2016-10" db="EMBL/GenBank/DDBJ databases">
        <title>Genome sequence of Streptomyces malaysiense MUSC 136.</title>
        <authorList>
            <person name="Lee L.-H."/>
            <person name="Ser H.-L."/>
        </authorList>
    </citation>
    <scope>NUCLEOTIDE SEQUENCE [LARGE SCALE GENOMIC DNA]</scope>
    <source>
        <strain evidence="14">MUSC 136</strain>
    </source>
</reference>
<dbReference type="FunFam" id="1.10.510.10:FF:000021">
    <property type="entry name" value="Serine/threonine protein kinase"/>
    <property type="match status" value="1"/>
</dbReference>
<evidence type="ECO:0000259" key="13">
    <source>
        <dbReference type="PROSITE" id="PS51178"/>
    </source>
</evidence>
<feature type="region of interest" description="Disordered" evidence="11">
    <location>
        <begin position="426"/>
        <end position="455"/>
    </location>
</feature>
<dbReference type="Gene3D" id="3.30.10.20">
    <property type="match status" value="1"/>
</dbReference>
<keyword evidence="5 10" id="KW-0547">Nucleotide-binding</keyword>
<evidence type="ECO:0000256" key="10">
    <source>
        <dbReference type="PROSITE-ProRule" id="PRU10141"/>
    </source>
</evidence>
<dbReference type="InterPro" id="IPR000719">
    <property type="entry name" value="Prot_kinase_dom"/>
</dbReference>
<keyword evidence="4" id="KW-0677">Repeat</keyword>
<evidence type="ECO:0000313" key="15">
    <source>
        <dbReference type="Proteomes" id="UP000034838"/>
    </source>
</evidence>
<gene>
    <name evidence="14" type="ORF">VT52_005195</name>
</gene>
<dbReference type="PROSITE" id="PS50011">
    <property type="entry name" value="PROTEIN_KINASE_DOM"/>
    <property type="match status" value="1"/>
</dbReference>
<evidence type="ECO:0000256" key="3">
    <source>
        <dbReference type="ARBA" id="ARBA00022679"/>
    </source>
</evidence>
<dbReference type="Pfam" id="PF00069">
    <property type="entry name" value="Pkinase"/>
    <property type="match status" value="1"/>
</dbReference>
<keyword evidence="2 14" id="KW-0723">Serine/threonine-protein kinase</keyword>